<dbReference type="Pfam" id="PF18348">
    <property type="entry name" value="SH3_16"/>
    <property type="match status" value="1"/>
</dbReference>
<dbReference type="Gene3D" id="2.30.30.40">
    <property type="entry name" value="SH3 Domains"/>
    <property type="match status" value="1"/>
</dbReference>
<protein>
    <submittedName>
        <fullName evidence="6">NLP/P60 protein</fullName>
    </submittedName>
</protein>
<feature type="domain" description="NlpC/P60" evidence="5">
    <location>
        <begin position="123"/>
        <end position="251"/>
    </location>
</feature>
<dbReference type="eggNOG" id="COG0791">
    <property type="taxonomic scope" value="Bacteria"/>
</dbReference>
<dbReference type="STRING" id="688270.Celal_2931"/>
<evidence type="ECO:0000256" key="1">
    <source>
        <dbReference type="ARBA" id="ARBA00007074"/>
    </source>
</evidence>
<dbReference type="AlphaFoldDB" id="E6XEB9"/>
<dbReference type="InterPro" id="IPR051202">
    <property type="entry name" value="Peptidase_C40"/>
</dbReference>
<dbReference type="OrthoDB" id="9813368at2"/>
<reference evidence="6 7" key="1">
    <citation type="journal article" date="2010" name="Stand. Genomic Sci.">
        <title>Complete genome sequence of Cellulophaga algicola type strain (IC166).</title>
        <authorList>
            <person name="Abt B."/>
            <person name="Lu M."/>
            <person name="Misra M."/>
            <person name="Han C."/>
            <person name="Nolan M."/>
            <person name="Lucas S."/>
            <person name="Hammon N."/>
            <person name="Deshpande S."/>
            <person name="Cheng J.F."/>
            <person name="Tapia R."/>
            <person name="Goodwin L."/>
            <person name="Pitluck S."/>
            <person name="Liolios K."/>
            <person name="Pagani I."/>
            <person name="Ivanova N."/>
            <person name="Mavromatis K."/>
            <person name="Ovchinikova G."/>
            <person name="Pati A."/>
            <person name="Chen A."/>
            <person name="Palaniappan K."/>
            <person name="Land M."/>
            <person name="Hauser L."/>
            <person name="Chang Y.J."/>
            <person name="Jeffries C.D."/>
            <person name="Detter J.C."/>
            <person name="Brambilla E."/>
            <person name="Rohde M."/>
            <person name="Tindall B.J."/>
            <person name="Goker M."/>
            <person name="Woyke T."/>
            <person name="Bristow J."/>
            <person name="Eisen J.A."/>
            <person name="Markowitz V."/>
            <person name="Hugenholtz P."/>
            <person name="Kyrpides N.C."/>
            <person name="Klenk H.P."/>
            <person name="Lapidus A."/>
        </authorList>
    </citation>
    <scope>NUCLEOTIDE SEQUENCE [LARGE SCALE GENOMIC DNA]</scope>
    <source>
        <strain evidence="7">DSM 14237 / IC166 / ACAM 630</strain>
    </source>
</reference>
<dbReference type="PANTHER" id="PTHR47053">
    <property type="entry name" value="MUREIN DD-ENDOPEPTIDASE MEPH-RELATED"/>
    <property type="match status" value="1"/>
</dbReference>
<keyword evidence="2" id="KW-0645">Protease</keyword>
<evidence type="ECO:0000259" key="5">
    <source>
        <dbReference type="PROSITE" id="PS51935"/>
    </source>
</evidence>
<evidence type="ECO:0000256" key="2">
    <source>
        <dbReference type="ARBA" id="ARBA00022670"/>
    </source>
</evidence>
<dbReference type="Pfam" id="PF00877">
    <property type="entry name" value="NLPC_P60"/>
    <property type="match status" value="1"/>
</dbReference>
<dbReference type="GO" id="GO:0008234">
    <property type="term" value="F:cysteine-type peptidase activity"/>
    <property type="evidence" value="ECO:0007669"/>
    <property type="project" value="UniProtKB-KW"/>
</dbReference>
<organism evidence="6 7">
    <name type="scientific">Cellulophaga algicola (strain DSM 14237 / IC166 / ACAM 630)</name>
    <dbReference type="NCBI Taxonomy" id="688270"/>
    <lineage>
        <taxon>Bacteria</taxon>
        <taxon>Pseudomonadati</taxon>
        <taxon>Bacteroidota</taxon>
        <taxon>Flavobacteriia</taxon>
        <taxon>Flavobacteriales</taxon>
        <taxon>Flavobacteriaceae</taxon>
        <taxon>Cellulophaga</taxon>
    </lineage>
</organism>
<gene>
    <name evidence="6" type="ordered locus">Celal_2931</name>
</gene>
<evidence type="ECO:0000313" key="6">
    <source>
        <dbReference type="EMBL" id="ADV50209.1"/>
    </source>
</evidence>
<dbReference type="PANTHER" id="PTHR47053:SF1">
    <property type="entry name" value="MUREIN DD-ENDOPEPTIDASE MEPH-RELATED"/>
    <property type="match status" value="1"/>
</dbReference>
<dbReference type="PROSITE" id="PS51935">
    <property type="entry name" value="NLPC_P60"/>
    <property type="match status" value="1"/>
</dbReference>
<dbReference type="KEGG" id="cao:Celal_2931"/>
<dbReference type="Proteomes" id="UP000008634">
    <property type="component" value="Chromosome"/>
</dbReference>
<comment type="similarity">
    <text evidence="1">Belongs to the peptidase C40 family.</text>
</comment>
<dbReference type="EMBL" id="CP002453">
    <property type="protein sequence ID" value="ADV50209.1"/>
    <property type="molecule type" value="Genomic_DNA"/>
</dbReference>
<evidence type="ECO:0000256" key="4">
    <source>
        <dbReference type="ARBA" id="ARBA00022807"/>
    </source>
</evidence>
<dbReference type="InterPro" id="IPR000064">
    <property type="entry name" value="NLP_P60_dom"/>
</dbReference>
<dbReference type="Gene3D" id="3.90.1720.10">
    <property type="entry name" value="endopeptidase domain like (from Nostoc punctiforme)"/>
    <property type="match status" value="1"/>
</dbReference>
<dbReference type="GO" id="GO:0006508">
    <property type="term" value="P:proteolysis"/>
    <property type="evidence" value="ECO:0007669"/>
    <property type="project" value="UniProtKB-KW"/>
</dbReference>
<sequence length="251" mass="28204">MQYGICPLSVVPVRLLPEDTSELISQLLYGDYYKVTDTRKFWSKIRMTHDGCEGWVSNLQLKLITEEEYNLITTRDDHKYANDLISFVATAENTLIPIVIGSTISNATLLQHTFEGSATKIKSNDKHKLIEAALLYLNAPYLWGGMTPFGIDSAGFTQLVYKINGHNLLRNAGQQATQGEALSFIEESEAGDLAFFDTNEGVINHVGIIMQNNYVIHVSGTVRIDRIDHTGIFNTDSKTYTHKLRVIKKIF</sequence>
<proteinExistence type="inferred from homology"/>
<keyword evidence="4" id="KW-0788">Thiol protease</keyword>
<evidence type="ECO:0000313" key="7">
    <source>
        <dbReference type="Proteomes" id="UP000008634"/>
    </source>
</evidence>
<accession>E6XEB9</accession>
<dbReference type="InterPro" id="IPR041382">
    <property type="entry name" value="SH3_16"/>
</dbReference>
<evidence type="ECO:0000256" key="3">
    <source>
        <dbReference type="ARBA" id="ARBA00022801"/>
    </source>
</evidence>
<dbReference type="RefSeq" id="WP_013551673.1">
    <property type="nucleotide sequence ID" value="NC_014934.1"/>
</dbReference>
<keyword evidence="3" id="KW-0378">Hydrolase</keyword>
<name>E6XEB9_CELAD</name>
<keyword evidence="7" id="KW-1185">Reference proteome</keyword>
<dbReference type="InterPro" id="IPR038765">
    <property type="entry name" value="Papain-like_cys_pep_sf"/>
</dbReference>
<dbReference type="SUPFAM" id="SSF54001">
    <property type="entry name" value="Cysteine proteinases"/>
    <property type="match status" value="1"/>
</dbReference>
<dbReference type="HOGENOM" id="CLU_016043_13_2_10"/>